<feature type="domain" description="YhcG PDDEXK nuclease" evidence="1">
    <location>
        <begin position="165"/>
        <end position="311"/>
    </location>
</feature>
<dbReference type="Proteomes" id="UP000006050">
    <property type="component" value="Chromosome"/>
</dbReference>
<organism evidence="3 4">
    <name type="scientific">Belliella baltica (strain DSM 15883 / CIP 108006 / LMG 21964 / BA134)</name>
    <dbReference type="NCBI Taxonomy" id="866536"/>
    <lineage>
        <taxon>Bacteria</taxon>
        <taxon>Pseudomonadati</taxon>
        <taxon>Bacteroidota</taxon>
        <taxon>Cytophagia</taxon>
        <taxon>Cytophagales</taxon>
        <taxon>Cyclobacteriaceae</taxon>
        <taxon>Belliella</taxon>
    </lineage>
</organism>
<name>I3Z194_BELBD</name>
<dbReference type="eggNOG" id="COG4804">
    <property type="taxonomic scope" value="Bacteria"/>
</dbReference>
<dbReference type="Pfam" id="PF17761">
    <property type="entry name" value="DUF1016_N"/>
    <property type="match status" value="1"/>
</dbReference>
<dbReference type="InterPro" id="IPR041527">
    <property type="entry name" value="YhcG_N"/>
</dbReference>
<dbReference type="AlphaFoldDB" id="I3Z194"/>
<evidence type="ECO:0000313" key="4">
    <source>
        <dbReference type="Proteomes" id="UP000006050"/>
    </source>
</evidence>
<dbReference type="PANTHER" id="PTHR30547:SF5">
    <property type="entry name" value="NUCLEASE YHCG-RELATED"/>
    <property type="match status" value="1"/>
</dbReference>
<evidence type="ECO:0000259" key="1">
    <source>
        <dbReference type="Pfam" id="PF06250"/>
    </source>
</evidence>
<dbReference type="OrthoDB" id="9801263at2"/>
<evidence type="ECO:0000259" key="2">
    <source>
        <dbReference type="Pfam" id="PF17761"/>
    </source>
</evidence>
<dbReference type="InterPro" id="IPR009362">
    <property type="entry name" value="YhcG_C"/>
</dbReference>
<dbReference type="Gene3D" id="3.40.1350.10">
    <property type="match status" value="1"/>
</dbReference>
<dbReference type="Pfam" id="PF06250">
    <property type="entry name" value="YhcG_C"/>
    <property type="match status" value="1"/>
</dbReference>
<sequence length="332" mass="38970">MELQHQFEHITQLIVNARSKAFKTVNQELVMLYWSIGQYVSDQVAKKAWGESVVQDLANYIQSREQNIKGFSAQNIWRMKQFYETYKSNEKLATLWRELSWSHHKLIVPCKTEEEREFYLRFAIKEKWSVRELERQINTACFERVMLGNAKLSSLPRELPQDITNTFKDSYVLELLNIPESHQESDLRKGISENITKFLLEFGRDFAFMGEEYPLQVGNQDFAVDLLFYNRSLNCMVAIELKIDRFKPEHLGQLNFYLEALDCDIRKPHENPSIGILLCKGKDDTVVEYAMSRNLSPAMIAEYQTQLPNKALLKARWEEIIDHLSPESDEEL</sequence>
<keyword evidence="4" id="KW-1185">Reference proteome</keyword>
<feature type="domain" description="YhcG N-terminal" evidence="2">
    <location>
        <begin position="10"/>
        <end position="144"/>
    </location>
</feature>
<accession>I3Z194</accession>
<protein>
    <recommendedName>
        <fullName evidence="5">DUF1016 domain-containing protein</fullName>
    </recommendedName>
</protein>
<dbReference type="InterPro" id="IPR011856">
    <property type="entry name" value="tRNA_endonuc-like_dom_sf"/>
</dbReference>
<gene>
    <name evidence="3" type="ordered locus">Belba_0349</name>
</gene>
<dbReference type="InterPro" id="IPR053148">
    <property type="entry name" value="PD-DEXK-like_domain"/>
</dbReference>
<evidence type="ECO:0000313" key="3">
    <source>
        <dbReference type="EMBL" id="AFL83012.1"/>
    </source>
</evidence>
<reference evidence="4" key="1">
    <citation type="submission" date="2012-06" db="EMBL/GenBank/DDBJ databases">
        <title>The complete genome of Belliella baltica DSM 15883.</title>
        <authorList>
            <person name="Lucas S."/>
            <person name="Copeland A."/>
            <person name="Lapidus A."/>
            <person name="Goodwin L."/>
            <person name="Pitluck S."/>
            <person name="Peters L."/>
            <person name="Mikhailova N."/>
            <person name="Davenport K."/>
            <person name="Kyrpides N."/>
            <person name="Mavromatis K."/>
            <person name="Pagani I."/>
            <person name="Ivanova N."/>
            <person name="Ovchinnikova G."/>
            <person name="Zeytun A."/>
            <person name="Detter J.C."/>
            <person name="Han C."/>
            <person name="Land M."/>
            <person name="Hauser L."/>
            <person name="Markowitz V."/>
            <person name="Cheng J.-F."/>
            <person name="Hugenholtz P."/>
            <person name="Woyke T."/>
            <person name="Wu D."/>
            <person name="Tindall B."/>
            <person name="Pomrenke H."/>
            <person name="Brambilla E."/>
            <person name="Klenk H.-P."/>
            <person name="Eisen J.A."/>
        </authorList>
    </citation>
    <scope>NUCLEOTIDE SEQUENCE [LARGE SCALE GENOMIC DNA]</scope>
    <source>
        <strain evidence="4">DSM 15883 / CIP 108006 / LMG 21964 / BA134</strain>
    </source>
</reference>
<dbReference type="STRING" id="866536.Belba_0349"/>
<dbReference type="PANTHER" id="PTHR30547">
    <property type="entry name" value="UNCHARACTERIZED PROTEIN YHCG-RELATED"/>
    <property type="match status" value="1"/>
</dbReference>
<dbReference type="PATRIC" id="fig|866536.3.peg.363"/>
<dbReference type="HOGENOM" id="CLU_046640_1_1_10"/>
<dbReference type="KEGG" id="bbd:Belba_0349"/>
<dbReference type="EMBL" id="CP003281">
    <property type="protein sequence ID" value="AFL83012.1"/>
    <property type="molecule type" value="Genomic_DNA"/>
</dbReference>
<evidence type="ECO:0008006" key="5">
    <source>
        <dbReference type="Google" id="ProtNLM"/>
    </source>
</evidence>
<dbReference type="RefSeq" id="WP_014771027.1">
    <property type="nucleotide sequence ID" value="NC_018010.1"/>
</dbReference>
<proteinExistence type="predicted"/>
<dbReference type="GO" id="GO:0003676">
    <property type="term" value="F:nucleic acid binding"/>
    <property type="evidence" value="ECO:0007669"/>
    <property type="project" value="InterPro"/>
</dbReference>